<feature type="transmembrane region" description="Helical" evidence="1">
    <location>
        <begin position="382"/>
        <end position="403"/>
    </location>
</feature>
<proteinExistence type="predicted"/>
<keyword evidence="1" id="KW-0812">Transmembrane</keyword>
<keyword evidence="4" id="KW-1185">Reference proteome</keyword>
<gene>
    <name evidence="3" type="ORF">AURANDRAFT_67504</name>
</gene>
<protein>
    <submittedName>
        <fullName evidence="3">Uncharacterized protein</fullName>
    </submittedName>
</protein>
<evidence type="ECO:0000313" key="4">
    <source>
        <dbReference type="Proteomes" id="UP000002729"/>
    </source>
</evidence>
<keyword evidence="1" id="KW-0472">Membrane</keyword>
<sequence>MVLWTIVFAVNAHFAQAAYRKGTDIDPDKKIRAEAVSHKWPPKSPPLFLFFEKHGHFKYMNSISQNSGYKNIRDGMYHQTYIYTWGNAKSRPFSTLDEGLTMRPYSSYGRAEGADPYGIFCPPRKLPNMRGHVVFISSETSGNVFPNDHMLKRDIPFELRATRGTWRPGKNVKKVPFKMQEAVFGLEVLPNFFHSISLLIGAFPFTVGIFFKTLATGGWGTAFGFYNFDFKLEGTTTTIMMALVWMNETNAAKQMKTAPPILDLFKKRIIILCTVMGFLAAINCRTLPGEYGEYAWQPSTYNIIFVVMPLIGFGCAVFFQNQAGKVTEMLSDSSENAAMIAFRNKMILNLARAGFFDIGSLPVLLVMGSIPATAARAPDFNIVTFLAIVFFRDGVSHFQLIAIEPAAARKARDNKRKKLNLDDFLRILGVLISGFIIIVFPRDRDIINFFVKFVCFSRISGKLV</sequence>
<feature type="chain" id="PRO_5003264698" evidence="2">
    <location>
        <begin position="18"/>
        <end position="464"/>
    </location>
</feature>
<feature type="transmembrane region" description="Helical" evidence="1">
    <location>
        <begin position="350"/>
        <end position="370"/>
    </location>
</feature>
<dbReference type="RefSeq" id="XP_009041227.1">
    <property type="nucleotide sequence ID" value="XM_009042979.1"/>
</dbReference>
<reference evidence="3 4" key="1">
    <citation type="journal article" date="2011" name="Proc. Natl. Acad. Sci. U.S.A.">
        <title>Niche of harmful alga Aureococcus anophagefferens revealed through ecogenomics.</title>
        <authorList>
            <person name="Gobler C.J."/>
            <person name="Berry D.L."/>
            <person name="Dyhrman S.T."/>
            <person name="Wilhelm S.W."/>
            <person name="Salamov A."/>
            <person name="Lobanov A.V."/>
            <person name="Zhang Y."/>
            <person name="Collier J.L."/>
            <person name="Wurch L.L."/>
            <person name="Kustka A.B."/>
            <person name="Dill B.D."/>
            <person name="Shah M."/>
            <person name="VerBerkmoes N.C."/>
            <person name="Kuo A."/>
            <person name="Terry A."/>
            <person name="Pangilinan J."/>
            <person name="Lindquist E.A."/>
            <person name="Lucas S."/>
            <person name="Paulsen I.T."/>
            <person name="Hattenrath-Lehmann T.K."/>
            <person name="Talmage S.C."/>
            <person name="Walker E.A."/>
            <person name="Koch F."/>
            <person name="Burson A.M."/>
            <person name="Marcoval M.A."/>
            <person name="Tang Y.Z."/>
            <person name="Lecleir G.R."/>
            <person name="Coyne K.J."/>
            <person name="Berg G.M."/>
            <person name="Bertrand E.M."/>
            <person name="Saito M.A."/>
            <person name="Gladyshev V.N."/>
            <person name="Grigoriev I.V."/>
        </authorList>
    </citation>
    <scope>NUCLEOTIDE SEQUENCE [LARGE SCALE GENOMIC DNA]</scope>
    <source>
        <strain evidence="4">CCMP 1984</strain>
    </source>
</reference>
<dbReference type="InParanoid" id="F0YLD7"/>
<keyword evidence="2" id="KW-0732">Signal</keyword>
<feature type="transmembrane region" description="Helical" evidence="1">
    <location>
        <begin position="269"/>
        <end position="288"/>
    </location>
</feature>
<dbReference type="AlphaFoldDB" id="F0YLD7"/>
<dbReference type="Proteomes" id="UP000002729">
    <property type="component" value="Unassembled WGS sequence"/>
</dbReference>
<evidence type="ECO:0000256" key="2">
    <source>
        <dbReference type="SAM" id="SignalP"/>
    </source>
</evidence>
<feature type="transmembrane region" description="Helical" evidence="1">
    <location>
        <begin position="300"/>
        <end position="319"/>
    </location>
</feature>
<evidence type="ECO:0000313" key="3">
    <source>
        <dbReference type="EMBL" id="EGB04102.1"/>
    </source>
</evidence>
<dbReference type="GeneID" id="20226270"/>
<organism evidence="4">
    <name type="scientific">Aureococcus anophagefferens</name>
    <name type="common">Harmful bloom alga</name>
    <dbReference type="NCBI Taxonomy" id="44056"/>
    <lineage>
        <taxon>Eukaryota</taxon>
        <taxon>Sar</taxon>
        <taxon>Stramenopiles</taxon>
        <taxon>Ochrophyta</taxon>
        <taxon>Pelagophyceae</taxon>
        <taxon>Pelagomonadales</taxon>
        <taxon>Pelagomonadaceae</taxon>
        <taxon>Aureococcus</taxon>
    </lineage>
</organism>
<feature type="signal peptide" evidence="2">
    <location>
        <begin position="1"/>
        <end position="17"/>
    </location>
</feature>
<keyword evidence="1" id="KW-1133">Transmembrane helix</keyword>
<name>F0YLD7_AURAN</name>
<feature type="transmembrane region" description="Helical" evidence="1">
    <location>
        <begin position="192"/>
        <end position="211"/>
    </location>
</feature>
<evidence type="ECO:0000256" key="1">
    <source>
        <dbReference type="SAM" id="Phobius"/>
    </source>
</evidence>
<dbReference type="KEGG" id="aaf:AURANDRAFT_67504"/>
<dbReference type="EMBL" id="GL833156">
    <property type="protein sequence ID" value="EGB04102.1"/>
    <property type="molecule type" value="Genomic_DNA"/>
</dbReference>
<accession>F0YLD7</accession>
<feature type="transmembrane region" description="Helical" evidence="1">
    <location>
        <begin position="424"/>
        <end position="441"/>
    </location>
</feature>